<protein>
    <submittedName>
        <fullName evidence="1">Uncharacterized protein</fullName>
    </submittedName>
</protein>
<evidence type="ECO:0000313" key="2">
    <source>
        <dbReference type="Proteomes" id="UP001596457"/>
    </source>
</evidence>
<name>A0ABW2SFJ5_9BURK</name>
<reference evidence="2" key="1">
    <citation type="journal article" date="2019" name="Int. J. Syst. Evol. Microbiol.">
        <title>The Global Catalogue of Microorganisms (GCM) 10K type strain sequencing project: providing services to taxonomists for standard genome sequencing and annotation.</title>
        <authorList>
            <consortium name="The Broad Institute Genomics Platform"/>
            <consortium name="The Broad Institute Genome Sequencing Center for Infectious Disease"/>
            <person name="Wu L."/>
            <person name="Ma J."/>
        </authorList>
    </citation>
    <scope>NUCLEOTIDE SEQUENCE [LARGE SCALE GENOMIC DNA]</scope>
    <source>
        <strain evidence="2">CCUG 53903</strain>
    </source>
</reference>
<proteinExistence type="predicted"/>
<comment type="caution">
    <text evidence="1">The sequence shown here is derived from an EMBL/GenBank/DDBJ whole genome shotgun (WGS) entry which is preliminary data.</text>
</comment>
<dbReference type="Proteomes" id="UP001596457">
    <property type="component" value="Unassembled WGS sequence"/>
</dbReference>
<accession>A0ABW2SFJ5</accession>
<dbReference type="RefSeq" id="WP_382203101.1">
    <property type="nucleotide sequence ID" value="NZ_JBHTBZ010000062.1"/>
</dbReference>
<sequence length="94" mass="10343">MILKLTPAGEQAIWSWVCSIAKNAEALNRQVWLATARKQVNLTGKGLDGKHRIWLSGAESESGHLHALILQPGWFHVLPKPVHTALNNSGLLVF</sequence>
<keyword evidence="2" id="KW-1185">Reference proteome</keyword>
<evidence type="ECO:0000313" key="1">
    <source>
        <dbReference type="EMBL" id="MFC7462311.1"/>
    </source>
</evidence>
<gene>
    <name evidence="1" type="ORF">ACFQU0_17935</name>
</gene>
<organism evidence="1 2">
    <name type="scientific">Hydrogenophaga defluvii</name>
    <dbReference type="NCBI Taxonomy" id="249410"/>
    <lineage>
        <taxon>Bacteria</taxon>
        <taxon>Pseudomonadati</taxon>
        <taxon>Pseudomonadota</taxon>
        <taxon>Betaproteobacteria</taxon>
        <taxon>Burkholderiales</taxon>
        <taxon>Comamonadaceae</taxon>
        <taxon>Hydrogenophaga</taxon>
    </lineage>
</organism>
<dbReference type="EMBL" id="JBHTBZ010000062">
    <property type="protein sequence ID" value="MFC7462311.1"/>
    <property type="molecule type" value="Genomic_DNA"/>
</dbReference>